<dbReference type="EMBL" id="BMAW01110068">
    <property type="protein sequence ID" value="GFT41363.1"/>
    <property type="molecule type" value="Genomic_DNA"/>
</dbReference>
<sequence>MISFSEDDVKLLFKLIVLGKLVASLNVLLHRTEVCNACRRFCGNRFTAPHGLIPQSTMLITQEIVKIIVNSFLNLPSDYLVSNAILNKMKQQPLEDPTAREGEGLFSSKQQLW</sequence>
<evidence type="ECO:0000313" key="2">
    <source>
        <dbReference type="EMBL" id="GFT41363.1"/>
    </source>
</evidence>
<protein>
    <submittedName>
        <fullName evidence="2">Uncharacterized protein</fullName>
    </submittedName>
</protein>
<organism evidence="2 3">
    <name type="scientific">Nephila pilipes</name>
    <name type="common">Giant wood spider</name>
    <name type="synonym">Nephila maculata</name>
    <dbReference type="NCBI Taxonomy" id="299642"/>
    <lineage>
        <taxon>Eukaryota</taxon>
        <taxon>Metazoa</taxon>
        <taxon>Ecdysozoa</taxon>
        <taxon>Arthropoda</taxon>
        <taxon>Chelicerata</taxon>
        <taxon>Arachnida</taxon>
        <taxon>Araneae</taxon>
        <taxon>Araneomorphae</taxon>
        <taxon>Entelegynae</taxon>
        <taxon>Araneoidea</taxon>
        <taxon>Nephilidae</taxon>
        <taxon>Nephila</taxon>
    </lineage>
</organism>
<keyword evidence="3" id="KW-1185">Reference proteome</keyword>
<accession>A0A8X6NY35</accession>
<dbReference type="Proteomes" id="UP000887013">
    <property type="component" value="Unassembled WGS sequence"/>
</dbReference>
<gene>
    <name evidence="2" type="ORF">NPIL_344491</name>
</gene>
<reference evidence="2" key="1">
    <citation type="submission" date="2020-08" db="EMBL/GenBank/DDBJ databases">
        <title>Multicomponent nature underlies the extraordinary mechanical properties of spider dragline silk.</title>
        <authorList>
            <person name="Kono N."/>
            <person name="Nakamura H."/>
            <person name="Mori M."/>
            <person name="Yoshida Y."/>
            <person name="Ohtoshi R."/>
            <person name="Malay A.D."/>
            <person name="Moran D.A.P."/>
            <person name="Tomita M."/>
            <person name="Numata K."/>
            <person name="Arakawa K."/>
        </authorList>
    </citation>
    <scope>NUCLEOTIDE SEQUENCE</scope>
</reference>
<proteinExistence type="predicted"/>
<comment type="caution">
    <text evidence="2">The sequence shown here is derived from an EMBL/GenBank/DDBJ whole genome shotgun (WGS) entry which is preliminary data.</text>
</comment>
<name>A0A8X6NY35_NEPPI</name>
<evidence type="ECO:0000313" key="3">
    <source>
        <dbReference type="Proteomes" id="UP000887013"/>
    </source>
</evidence>
<feature type="region of interest" description="Disordered" evidence="1">
    <location>
        <begin position="93"/>
        <end position="113"/>
    </location>
</feature>
<evidence type="ECO:0000256" key="1">
    <source>
        <dbReference type="SAM" id="MobiDB-lite"/>
    </source>
</evidence>
<dbReference type="AlphaFoldDB" id="A0A8X6NY35"/>